<feature type="compositionally biased region" description="Basic and acidic residues" evidence="6">
    <location>
        <begin position="806"/>
        <end position="818"/>
    </location>
</feature>
<dbReference type="InterPro" id="IPR023395">
    <property type="entry name" value="MCP_dom_sf"/>
</dbReference>
<sequence>MVAQFSFSDVRYSGLSRTAPRNKKLWMILLTLCIFFALSLLHTKFFFQSNDVNTAATNHCAITNPEIDNKRKIVGKNWIVVTTINQPTDAMKLLCNLEGWNVVVVADTKSPKDWTCGSCVYLSVEDQKCLSYRVVDVIPYKAYTRKNIGYLWAIQQGATRVFDTDDDNLPSGKDIFLESPTGGVIAYRSDNTTGKSVNVYSHFGRPDIWPRGFPLEEIDIRRPVSYIQEYKSLSEQARDVLAPPMMIQQGLADLDPDVDAIFRLSQGQELTRIKFCKKSPSIRLSPGTFCPFNSQNTLFSYDAFWGLVLPITVSFRVCDIWRGYWVQRLLWDVNGSLGFTKPTVDQIRNAHNYLDDYMDELQIYSETSAFIDFLSSWKSTSRHLETRIVDLMKAMAENKFVGVEDVDLVERWVKDLQSVGYVFPKVSDGGYLFPKVSYYNPKAIKDSLDTVEEPRLRMQKSRQVSNDALKQCRLEADVDPLMSSIQITASPDKDISSKFKDVLLVVNFNHPDYDAIKPFLAIYEPYFPNIKFYGPTVPASLKDLVTENPYDGGITSYRSLADAMEKYPNYSGYLYTNDDTVLNVFQLAEFDQDKVWKQVPILENDLRDRSKPPPFEWHWERPGTTNMWNDPTSLTAKQKERIANFTKVDGPADLRSFCDAVYIPARIAVELTDVLQRFVRHDVFLELGVGLALVAVEPTEKWENWTETYLCTLTLPRNTATPAKAAMPANCSHLGLGLTGPLVLNVLTAPADRIRLFLQTQDEIILNLREESLAHHSAHASSTATPRKHSCISPDNSNHSNSSLHQVDDQDNLDHNNENDNDNDDDNDDDDDSTPRSIIVPYAQLPYTDMQDCFCRLVEKEGQRSLWRGYSAECVRLLVQAGIERRLRHRKLFDLRAWLSIPGPMDVSSLSVCGSAAWILGSAVEGTLMSAIALAVVYPLATVQTKMATDVIRRTRQRPRRIIQSSSSSSSASLDEGDSRSSHNSHNSNNSSSVAEAESGNKPYETDTHSSTAGSGPGSMVLLASESEPSPRDSVEWFEHAGDDNEEEEKKDGHKEDKPDEPKASALRPTEKTVLQETHDYYYTLSYKYNHHKDVFRSTVAAEGYWGLYKGFSTVLVSTFVSRFATLSIIRLLTATVLRSSGTSSSGLRGALSGLAAYVVVWGAASAVNMMVYPLSTICHRRMIASPGRYTSSWDAGKQIVEKQGWRALYKGLDVAMLKGVVLTVLSRVF</sequence>
<accession>A0A9P8A6M6</accession>
<feature type="compositionally biased region" description="Low complexity" evidence="6">
    <location>
        <begin position="982"/>
        <end position="993"/>
    </location>
</feature>
<dbReference type="PROSITE" id="PS50920">
    <property type="entry name" value="SOLCAR"/>
    <property type="match status" value="1"/>
</dbReference>
<name>A0A9P8A6M6_MORAP</name>
<evidence type="ECO:0000256" key="4">
    <source>
        <dbReference type="ARBA" id="ARBA00023136"/>
    </source>
</evidence>
<keyword evidence="3 7" id="KW-1133">Transmembrane helix</keyword>
<keyword evidence="4 5" id="KW-0472">Membrane</keyword>
<dbReference type="AlphaFoldDB" id="A0A9P8A6M6"/>
<dbReference type="Proteomes" id="UP000717515">
    <property type="component" value="Unassembled WGS sequence"/>
</dbReference>
<dbReference type="EMBL" id="JAIFTL010000088">
    <property type="protein sequence ID" value="KAG9323790.1"/>
    <property type="molecule type" value="Genomic_DNA"/>
</dbReference>
<keyword evidence="2 5" id="KW-0812">Transmembrane</keyword>
<evidence type="ECO:0000256" key="1">
    <source>
        <dbReference type="ARBA" id="ARBA00004141"/>
    </source>
</evidence>
<proteinExistence type="predicted"/>
<dbReference type="Gene3D" id="1.50.40.10">
    <property type="entry name" value="Mitochondrial carrier domain"/>
    <property type="match status" value="1"/>
</dbReference>
<dbReference type="SUPFAM" id="SSF103506">
    <property type="entry name" value="Mitochondrial carrier"/>
    <property type="match status" value="1"/>
</dbReference>
<feature type="transmembrane region" description="Helical" evidence="7">
    <location>
        <begin position="1155"/>
        <end position="1175"/>
    </location>
</feature>
<dbReference type="PANTHER" id="PTHR31362:SF0">
    <property type="entry name" value="EXOSTOSIN DOMAIN-CONTAINING PROTEIN-RELATED"/>
    <property type="match status" value="1"/>
</dbReference>
<feature type="transmembrane region" description="Helical" evidence="7">
    <location>
        <begin position="25"/>
        <end position="47"/>
    </location>
</feature>
<evidence type="ECO:0000256" key="3">
    <source>
        <dbReference type="ARBA" id="ARBA00022989"/>
    </source>
</evidence>
<evidence type="ECO:0000256" key="2">
    <source>
        <dbReference type="ARBA" id="ARBA00022692"/>
    </source>
</evidence>
<gene>
    <name evidence="8" type="ORF">KVV02_000843</name>
</gene>
<evidence type="ECO:0000256" key="6">
    <source>
        <dbReference type="SAM" id="MobiDB-lite"/>
    </source>
</evidence>
<dbReference type="Pfam" id="PF00153">
    <property type="entry name" value="Mito_carr"/>
    <property type="match status" value="1"/>
</dbReference>
<evidence type="ECO:0000313" key="8">
    <source>
        <dbReference type="EMBL" id="KAG9323790.1"/>
    </source>
</evidence>
<feature type="repeat" description="Solcar" evidence="5">
    <location>
        <begin position="1152"/>
        <end position="1230"/>
    </location>
</feature>
<dbReference type="Pfam" id="PF03385">
    <property type="entry name" value="STELLO"/>
    <property type="match status" value="1"/>
</dbReference>
<feature type="compositionally biased region" description="Acidic residues" evidence="6">
    <location>
        <begin position="819"/>
        <end position="832"/>
    </location>
</feature>
<feature type="region of interest" description="Disordered" evidence="6">
    <location>
        <begin position="777"/>
        <end position="835"/>
    </location>
</feature>
<evidence type="ECO:0000256" key="5">
    <source>
        <dbReference type="PROSITE-ProRule" id="PRU00282"/>
    </source>
</evidence>
<feature type="region of interest" description="Disordered" evidence="6">
    <location>
        <begin position="952"/>
        <end position="1068"/>
    </location>
</feature>
<dbReference type="PANTHER" id="PTHR31362">
    <property type="entry name" value="GLYCOSYLTRANSFERASE STELLO1-RELATED"/>
    <property type="match status" value="1"/>
</dbReference>
<comment type="subcellular location">
    <subcellularLocation>
        <location evidence="1">Membrane</location>
        <topology evidence="1">Multi-pass membrane protein</topology>
    </subcellularLocation>
</comment>
<evidence type="ECO:0000313" key="9">
    <source>
        <dbReference type="Proteomes" id="UP000717515"/>
    </source>
</evidence>
<dbReference type="GO" id="GO:0016020">
    <property type="term" value="C:membrane"/>
    <property type="evidence" value="ECO:0007669"/>
    <property type="project" value="UniProtKB-SubCell"/>
</dbReference>
<feature type="compositionally biased region" description="Low complexity" evidence="6">
    <location>
        <begin position="962"/>
        <end position="974"/>
    </location>
</feature>
<evidence type="ECO:0000256" key="7">
    <source>
        <dbReference type="SAM" id="Phobius"/>
    </source>
</evidence>
<feature type="compositionally biased region" description="Polar residues" evidence="6">
    <location>
        <begin position="793"/>
        <end position="805"/>
    </location>
</feature>
<reference evidence="8" key="1">
    <citation type="submission" date="2021-07" db="EMBL/GenBank/DDBJ databases">
        <title>Draft genome of Mortierella alpina, strain LL118, isolated from an aspen leaf litter sample.</title>
        <authorList>
            <person name="Yang S."/>
            <person name="Vinatzer B.A."/>
        </authorList>
    </citation>
    <scope>NUCLEOTIDE SEQUENCE</scope>
    <source>
        <strain evidence="8">LL118</strain>
    </source>
</reference>
<dbReference type="InterPro" id="IPR005049">
    <property type="entry name" value="STL-like"/>
</dbReference>
<protein>
    <submittedName>
        <fullName evidence="8">Uncharacterized protein</fullName>
    </submittedName>
</protein>
<comment type="caution">
    <text evidence="8">The sequence shown here is derived from an EMBL/GenBank/DDBJ whole genome shotgun (WGS) entry which is preliminary data.</text>
</comment>
<feature type="compositionally biased region" description="Basic and acidic residues" evidence="6">
    <location>
        <begin position="1029"/>
        <end position="1063"/>
    </location>
</feature>
<organism evidence="8 9">
    <name type="scientific">Mortierella alpina</name>
    <name type="common">Oleaginous fungus</name>
    <name type="synonym">Mortierella renispora</name>
    <dbReference type="NCBI Taxonomy" id="64518"/>
    <lineage>
        <taxon>Eukaryota</taxon>
        <taxon>Fungi</taxon>
        <taxon>Fungi incertae sedis</taxon>
        <taxon>Mucoromycota</taxon>
        <taxon>Mortierellomycotina</taxon>
        <taxon>Mortierellomycetes</taxon>
        <taxon>Mortierellales</taxon>
        <taxon>Mortierellaceae</taxon>
        <taxon>Mortierella</taxon>
    </lineage>
</organism>
<dbReference type="InterPro" id="IPR018108">
    <property type="entry name" value="MCP_transmembrane"/>
</dbReference>